<dbReference type="OrthoDB" id="8830751at2759"/>
<dbReference type="PROSITE" id="PS51420">
    <property type="entry name" value="RHO"/>
    <property type="match status" value="1"/>
</dbReference>
<dbReference type="GO" id="GO:0005886">
    <property type="term" value="C:plasma membrane"/>
    <property type="evidence" value="ECO:0007669"/>
    <property type="project" value="UniProtKB-SubCell"/>
</dbReference>
<evidence type="ECO:0000256" key="3">
    <source>
        <dbReference type="ARBA" id="ARBA00022481"/>
    </source>
</evidence>
<evidence type="ECO:0000313" key="10">
    <source>
        <dbReference type="Proteomes" id="UP000298663"/>
    </source>
</evidence>
<gene>
    <name evidence="9" type="ORF">L596_013569</name>
</gene>
<name>A0A4U5P181_STECR</name>
<evidence type="ECO:0000256" key="2">
    <source>
        <dbReference type="ARBA" id="ARBA00022475"/>
    </source>
</evidence>
<dbReference type="STRING" id="34508.A0A4U5P181"/>
<dbReference type="InterPro" id="IPR005225">
    <property type="entry name" value="Small_GTP-bd"/>
</dbReference>
<dbReference type="EMBL" id="AZBU02000003">
    <property type="protein sequence ID" value="TKR89471.1"/>
    <property type="molecule type" value="Genomic_DNA"/>
</dbReference>
<evidence type="ECO:0000256" key="8">
    <source>
        <dbReference type="ARBA" id="ARBA00023306"/>
    </source>
</evidence>
<dbReference type="FunFam" id="3.40.50.300:FF:000236">
    <property type="entry name" value="Cell division control protein 42"/>
    <property type="match status" value="1"/>
</dbReference>
<reference evidence="9 10" key="1">
    <citation type="journal article" date="2015" name="Genome Biol.">
        <title>Comparative genomics of Steinernema reveals deeply conserved gene regulatory networks.</title>
        <authorList>
            <person name="Dillman A.R."/>
            <person name="Macchietto M."/>
            <person name="Porter C.F."/>
            <person name="Rogers A."/>
            <person name="Williams B."/>
            <person name="Antoshechkin I."/>
            <person name="Lee M.M."/>
            <person name="Goodwin Z."/>
            <person name="Lu X."/>
            <person name="Lewis E.E."/>
            <person name="Goodrich-Blair H."/>
            <person name="Stock S.P."/>
            <person name="Adams B.J."/>
            <person name="Sternberg P.W."/>
            <person name="Mortazavi A."/>
        </authorList>
    </citation>
    <scope>NUCLEOTIDE SEQUENCE [LARGE SCALE GENOMIC DNA]</scope>
    <source>
        <strain evidence="9 10">ALL</strain>
    </source>
</reference>
<dbReference type="GO" id="GO:0051286">
    <property type="term" value="C:cell tip"/>
    <property type="evidence" value="ECO:0007669"/>
    <property type="project" value="UniProtKB-ARBA"/>
</dbReference>
<dbReference type="GO" id="GO:0005938">
    <property type="term" value="C:cell cortex"/>
    <property type="evidence" value="ECO:0007669"/>
    <property type="project" value="UniProtKB-ARBA"/>
</dbReference>
<protein>
    <recommendedName>
        <fullName evidence="11">Cell division control protein 42 homolog</fullName>
    </recommendedName>
</protein>
<evidence type="ECO:0008006" key="11">
    <source>
        <dbReference type="Google" id="ProtNLM"/>
    </source>
</evidence>
<dbReference type="SMART" id="SM00174">
    <property type="entry name" value="RHO"/>
    <property type="match status" value="1"/>
</dbReference>
<dbReference type="SMART" id="SM00173">
    <property type="entry name" value="RAS"/>
    <property type="match status" value="1"/>
</dbReference>
<keyword evidence="8" id="KW-0131">Cell cycle</keyword>
<dbReference type="NCBIfam" id="TIGR00231">
    <property type="entry name" value="small_GTP"/>
    <property type="match status" value="1"/>
</dbReference>
<dbReference type="PROSITE" id="PS51421">
    <property type="entry name" value="RAS"/>
    <property type="match status" value="1"/>
</dbReference>
<reference evidence="9 10" key="2">
    <citation type="journal article" date="2019" name="G3 (Bethesda)">
        <title>Hybrid Assembly of the Genome of the Entomopathogenic Nematode Steinernema carpocapsae Identifies the X-Chromosome.</title>
        <authorList>
            <person name="Serra L."/>
            <person name="Macchietto M."/>
            <person name="Macias-Munoz A."/>
            <person name="McGill C.J."/>
            <person name="Rodriguez I.M."/>
            <person name="Rodriguez B."/>
            <person name="Murad R."/>
            <person name="Mortazavi A."/>
        </authorList>
    </citation>
    <scope>NUCLEOTIDE SEQUENCE [LARGE SCALE GENOMIC DNA]</scope>
    <source>
        <strain evidence="9 10">ALL</strain>
    </source>
</reference>
<dbReference type="PRINTS" id="PR00449">
    <property type="entry name" value="RASTRNSFRMNG"/>
</dbReference>
<keyword evidence="6" id="KW-0472">Membrane</keyword>
<dbReference type="PROSITE" id="PS51419">
    <property type="entry name" value="RAB"/>
    <property type="match status" value="1"/>
</dbReference>
<dbReference type="GO" id="GO:0003924">
    <property type="term" value="F:GTPase activity"/>
    <property type="evidence" value="ECO:0007669"/>
    <property type="project" value="InterPro"/>
</dbReference>
<dbReference type="CDD" id="cd00157">
    <property type="entry name" value="Rho"/>
    <property type="match status" value="1"/>
</dbReference>
<dbReference type="GO" id="GO:0007264">
    <property type="term" value="P:small GTPase-mediated signal transduction"/>
    <property type="evidence" value="ECO:0007669"/>
    <property type="project" value="InterPro"/>
</dbReference>
<dbReference type="Gene3D" id="3.40.50.300">
    <property type="entry name" value="P-loop containing nucleotide triphosphate hydrolases"/>
    <property type="match status" value="1"/>
</dbReference>
<keyword evidence="10" id="KW-1185">Reference proteome</keyword>
<evidence type="ECO:0000256" key="5">
    <source>
        <dbReference type="ARBA" id="ARBA00023134"/>
    </source>
</evidence>
<comment type="caution">
    <text evidence="9">The sequence shown here is derived from an EMBL/GenBank/DDBJ whole genome shotgun (WGS) entry which is preliminary data.</text>
</comment>
<evidence type="ECO:0000256" key="1">
    <source>
        <dbReference type="ARBA" id="ARBA00004193"/>
    </source>
</evidence>
<dbReference type="SMART" id="SM00175">
    <property type="entry name" value="RAB"/>
    <property type="match status" value="1"/>
</dbReference>
<keyword evidence="7" id="KW-0449">Lipoprotein</keyword>
<keyword evidence="2" id="KW-1003">Cell membrane</keyword>
<comment type="subcellular location">
    <subcellularLocation>
        <location evidence="1">Cell membrane</location>
        <topology evidence="1">Lipid-anchor</topology>
    </subcellularLocation>
</comment>
<dbReference type="InterPro" id="IPR003578">
    <property type="entry name" value="Small_GTPase_Rho"/>
</dbReference>
<dbReference type="GO" id="GO:0005525">
    <property type="term" value="F:GTP binding"/>
    <property type="evidence" value="ECO:0007669"/>
    <property type="project" value="UniProtKB-KW"/>
</dbReference>
<organism evidence="9 10">
    <name type="scientific">Steinernema carpocapsae</name>
    <name type="common">Entomopathogenic nematode</name>
    <dbReference type="NCBI Taxonomy" id="34508"/>
    <lineage>
        <taxon>Eukaryota</taxon>
        <taxon>Metazoa</taxon>
        <taxon>Ecdysozoa</taxon>
        <taxon>Nematoda</taxon>
        <taxon>Chromadorea</taxon>
        <taxon>Rhabditida</taxon>
        <taxon>Tylenchina</taxon>
        <taxon>Panagrolaimomorpha</taxon>
        <taxon>Strongyloidoidea</taxon>
        <taxon>Steinernematidae</taxon>
        <taxon>Steinernema</taxon>
    </lineage>
</organism>
<evidence type="ECO:0000256" key="4">
    <source>
        <dbReference type="ARBA" id="ARBA00022741"/>
    </source>
</evidence>
<evidence type="ECO:0000256" key="7">
    <source>
        <dbReference type="ARBA" id="ARBA00023288"/>
    </source>
</evidence>
<dbReference type="SUPFAM" id="SSF52540">
    <property type="entry name" value="P-loop containing nucleoside triphosphate hydrolases"/>
    <property type="match status" value="1"/>
</dbReference>
<dbReference type="PANTHER" id="PTHR24072">
    <property type="entry name" value="RHO FAMILY GTPASE"/>
    <property type="match status" value="1"/>
</dbReference>
<dbReference type="AlphaFoldDB" id="A0A4U5P181"/>
<keyword evidence="3" id="KW-0488">Methylation</keyword>
<evidence type="ECO:0000256" key="6">
    <source>
        <dbReference type="ARBA" id="ARBA00023136"/>
    </source>
</evidence>
<keyword evidence="5" id="KW-0342">GTP-binding</keyword>
<evidence type="ECO:0000313" key="9">
    <source>
        <dbReference type="EMBL" id="TKR89471.1"/>
    </source>
</evidence>
<proteinExistence type="predicted"/>
<dbReference type="Proteomes" id="UP000298663">
    <property type="component" value="Unassembled WGS sequence"/>
</dbReference>
<sequence>MNSIKCVVVGDGAVGKTSLLISYSTNTFPSEYMPTVFDNYACTVTINGEPHQLGLFDTAGQEDYDRLRPLSYRQTSVFIVCFSVMVPQSLENVQEKWIPEVRHYCPSTPIVIVGTKTDLRDDTKELEQLAKTKQKPISFEAGQKMAKELHAVKYVECSALTQRGLKTVFDEAILAALTRPKHEKKRKCEIL</sequence>
<keyword evidence="4" id="KW-0547">Nucleotide-binding</keyword>
<accession>A0A4U5P181</accession>
<dbReference type="InterPro" id="IPR001806">
    <property type="entry name" value="Small_GTPase"/>
</dbReference>
<dbReference type="InterPro" id="IPR027417">
    <property type="entry name" value="P-loop_NTPase"/>
</dbReference>
<dbReference type="Pfam" id="PF00071">
    <property type="entry name" value="Ras"/>
    <property type="match status" value="1"/>
</dbReference>